<organism evidence="2 3">
    <name type="scientific">Herbidospora solisilvae</name>
    <dbReference type="NCBI Taxonomy" id="2696284"/>
    <lineage>
        <taxon>Bacteria</taxon>
        <taxon>Bacillati</taxon>
        <taxon>Actinomycetota</taxon>
        <taxon>Actinomycetes</taxon>
        <taxon>Streptosporangiales</taxon>
        <taxon>Streptosporangiaceae</taxon>
        <taxon>Herbidospora</taxon>
    </lineage>
</organism>
<keyword evidence="2" id="KW-0378">Hydrolase</keyword>
<dbReference type="EMBL" id="WXEW01000011">
    <property type="protein sequence ID" value="NAS26528.1"/>
    <property type="molecule type" value="Genomic_DNA"/>
</dbReference>
<reference evidence="2 3" key="1">
    <citation type="submission" date="2020-01" db="EMBL/GenBank/DDBJ databases">
        <title>Herbidospora sp. NEAU-GS84 nov., a novel actinomycete isolated from soil.</title>
        <authorList>
            <person name="Han L."/>
        </authorList>
    </citation>
    <scope>NUCLEOTIDE SEQUENCE [LARGE SCALE GENOMIC DNA]</scope>
    <source>
        <strain evidence="2 3">NEAU-GS84</strain>
    </source>
</reference>
<dbReference type="InterPro" id="IPR051781">
    <property type="entry name" value="Metallo-dep_Hydrolase"/>
</dbReference>
<dbReference type="Proteomes" id="UP000479526">
    <property type="component" value="Unassembled WGS sequence"/>
</dbReference>
<dbReference type="PANTHER" id="PTHR43135">
    <property type="entry name" value="ALPHA-D-RIBOSE 1-METHYLPHOSPHONATE 5-TRIPHOSPHATE DIPHOSPHATASE"/>
    <property type="match status" value="1"/>
</dbReference>
<dbReference type="InterPro" id="IPR032466">
    <property type="entry name" value="Metal_Hydrolase"/>
</dbReference>
<accession>A0A7C9JC20</accession>
<dbReference type="Gene3D" id="3.20.20.140">
    <property type="entry name" value="Metal-dependent hydrolases"/>
    <property type="match status" value="1"/>
</dbReference>
<sequence length="376" mass="38904">MLIIRARRVFDGRDLTAKRAVVVSGGKIVDLLDDAPEHGDVRDLGDVTLLPGLVDTHVHLAFDASPDPVGGLDREGLYDRMRAHARRHLAAGVTTVRDLGDRGYLALRLAGEMTDGPEILSAGAPITSVKGHCWFLGGEAEGVEGVRAAVRERAEKGAHAIKMMITGGEMTPGTHSHLNQFSQAEIDAAADEARRHGLPIAGHAHGGPGIAAAVAAGFDSVEHVTFLTADGVAPDPEIMAAMAANGVAASLTVGLTPGVVPPPRIAALLPKLNEGLRRLRASGVTIVGGSDAGIGPPKPHGILTHGGEMLTTAGMTPVEILRALTSDAATLCRVGNRKGRIAPGFDADLLAVRGDPTTDHTALRETAAVFRNGSSL</sequence>
<dbReference type="SUPFAM" id="SSF51338">
    <property type="entry name" value="Composite domain of metallo-dependent hydrolases"/>
    <property type="match status" value="1"/>
</dbReference>
<dbReference type="AlphaFoldDB" id="A0A7C9JC20"/>
<dbReference type="SUPFAM" id="SSF51556">
    <property type="entry name" value="Metallo-dependent hydrolases"/>
    <property type="match status" value="1"/>
</dbReference>
<feature type="domain" description="Amidohydrolase-related" evidence="1">
    <location>
        <begin position="48"/>
        <end position="364"/>
    </location>
</feature>
<keyword evidence="3" id="KW-1185">Reference proteome</keyword>
<evidence type="ECO:0000313" key="3">
    <source>
        <dbReference type="Proteomes" id="UP000479526"/>
    </source>
</evidence>
<proteinExistence type="predicted"/>
<evidence type="ECO:0000313" key="2">
    <source>
        <dbReference type="EMBL" id="NAS26528.1"/>
    </source>
</evidence>
<dbReference type="RefSeq" id="WP_161483523.1">
    <property type="nucleotide sequence ID" value="NZ_WXEW01000011.1"/>
</dbReference>
<evidence type="ECO:0000259" key="1">
    <source>
        <dbReference type="Pfam" id="PF01979"/>
    </source>
</evidence>
<dbReference type="InterPro" id="IPR011059">
    <property type="entry name" value="Metal-dep_hydrolase_composite"/>
</dbReference>
<dbReference type="GO" id="GO:0016810">
    <property type="term" value="F:hydrolase activity, acting on carbon-nitrogen (but not peptide) bonds"/>
    <property type="evidence" value="ECO:0007669"/>
    <property type="project" value="InterPro"/>
</dbReference>
<dbReference type="InterPro" id="IPR006680">
    <property type="entry name" value="Amidohydro-rel"/>
</dbReference>
<name>A0A7C9JC20_9ACTN</name>
<dbReference type="Gene3D" id="2.30.40.10">
    <property type="entry name" value="Urease, subunit C, domain 1"/>
    <property type="match status" value="1"/>
</dbReference>
<gene>
    <name evidence="2" type="ORF">GT755_33240</name>
</gene>
<comment type="caution">
    <text evidence="2">The sequence shown here is derived from an EMBL/GenBank/DDBJ whole genome shotgun (WGS) entry which is preliminary data.</text>
</comment>
<dbReference type="PANTHER" id="PTHR43135:SF3">
    <property type="entry name" value="ALPHA-D-RIBOSE 1-METHYLPHOSPHONATE 5-TRIPHOSPHATE DIPHOSPHATASE"/>
    <property type="match status" value="1"/>
</dbReference>
<dbReference type="Pfam" id="PF01979">
    <property type="entry name" value="Amidohydro_1"/>
    <property type="match status" value="1"/>
</dbReference>
<protein>
    <submittedName>
        <fullName evidence="2">Amidohydrolase family protein</fullName>
    </submittedName>
</protein>